<evidence type="ECO:0000256" key="1">
    <source>
        <dbReference type="SAM" id="MobiDB-lite"/>
    </source>
</evidence>
<keyword evidence="2" id="KW-0812">Transmembrane</keyword>
<evidence type="ECO:0000313" key="4">
    <source>
        <dbReference type="EMBL" id="WZP16413.1"/>
    </source>
</evidence>
<keyword evidence="2" id="KW-0472">Membrane</keyword>
<dbReference type="Proteomes" id="UP001448858">
    <property type="component" value="Chromosome"/>
</dbReference>
<feature type="transmembrane region" description="Helical" evidence="2">
    <location>
        <begin position="71"/>
        <end position="93"/>
    </location>
</feature>
<keyword evidence="5" id="KW-1185">Reference proteome</keyword>
<accession>A0ABZ2ZZ13</accession>
<evidence type="ECO:0000313" key="5">
    <source>
        <dbReference type="Proteomes" id="UP001448858"/>
    </source>
</evidence>
<feature type="compositionally biased region" description="Pro residues" evidence="1">
    <location>
        <begin position="280"/>
        <end position="291"/>
    </location>
</feature>
<evidence type="ECO:0000256" key="2">
    <source>
        <dbReference type="SAM" id="Phobius"/>
    </source>
</evidence>
<reference evidence="4 5" key="1">
    <citation type="submission" date="2024-04" db="EMBL/GenBank/DDBJ databases">
        <title>Arthrobacter sp. from Plains bison fecal sample.</title>
        <authorList>
            <person name="Ruzzini A."/>
        </authorList>
    </citation>
    <scope>NUCLEOTIDE SEQUENCE [LARGE SCALE GENOMIC DNA]</scope>
    <source>
        <strain evidence="4 5">EINP1</strain>
    </source>
</reference>
<sequence length="329" mass="33915">MSNLFGSKPPRDEGRSLPQGETVGRYTAYLDAQKAVDYLADSKFPVQMVSIIGNELKSVERVTGRLSYPKVALSSAATGAWFGLFVGLALMLFAGGESYVSLIPSMALGAVFWLLFGVLAYALQRGRRDFTSISQVVATSYDVIVAPQAANDARRLLQQLPMIGQHGHPHPPQNRPPYQGQGAPGPYQGAPGPYQGQNPQQGPQGGQGAAPERPASWANPYGAATGAQQPASGPEGAGQDAAGAHSVQGTPAQQEQTGSVPRGQFPDLPDGRPQYGVRLPPAPAPAAPAPDAPAGGNGAAGSTGQDDAAPGRTPDQDSTGGQGDTADNR</sequence>
<feature type="domain" description="General stress protein 17M-like" evidence="3">
    <location>
        <begin position="22"/>
        <end position="96"/>
    </location>
</feature>
<dbReference type="EMBL" id="CP151657">
    <property type="protein sequence ID" value="WZP16413.1"/>
    <property type="molecule type" value="Genomic_DNA"/>
</dbReference>
<keyword evidence="2" id="KW-1133">Transmembrane helix</keyword>
<dbReference type="RefSeq" id="WP_342024025.1">
    <property type="nucleotide sequence ID" value="NZ_CP151657.1"/>
</dbReference>
<proteinExistence type="predicted"/>
<organism evidence="4 5">
    <name type="scientific">Arthrobacter citreus</name>
    <dbReference type="NCBI Taxonomy" id="1670"/>
    <lineage>
        <taxon>Bacteria</taxon>
        <taxon>Bacillati</taxon>
        <taxon>Actinomycetota</taxon>
        <taxon>Actinomycetes</taxon>
        <taxon>Micrococcales</taxon>
        <taxon>Micrococcaceae</taxon>
        <taxon>Arthrobacter</taxon>
    </lineage>
</organism>
<dbReference type="Pfam" id="PF11181">
    <property type="entry name" value="YflT"/>
    <property type="match status" value="1"/>
</dbReference>
<name>A0ABZ2ZZ13_9MICC</name>
<feature type="compositionally biased region" description="Low complexity" evidence="1">
    <location>
        <begin position="176"/>
        <end position="202"/>
    </location>
</feature>
<protein>
    <submittedName>
        <fullName evidence="4">General stress protein</fullName>
    </submittedName>
</protein>
<feature type="transmembrane region" description="Helical" evidence="2">
    <location>
        <begin position="99"/>
        <end position="123"/>
    </location>
</feature>
<feature type="region of interest" description="Disordered" evidence="1">
    <location>
        <begin position="163"/>
        <end position="329"/>
    </location>
</feature>
<feature type="compositionally biased region" description="Polar residues" evidence="1">
    <location>
        <begin position="247"/>
        <end position="259"/>
    </location>
</feature>
<evidence type="ECO:0000259" key="3">
    <source>
        <dbReference type="Pfam" id="PF11181"/>
    </source>
</evidence>
<gene>
    <name evidence="4" type="ORF">AAE021_02135</name>
</gene>
<dbReference type="InterPro" id="IPR025889">
    <property type="entry name" value="GSP17M-like_dom"/>
</dbReference>